<comment type="function">
    <text evidence="5">Sigma factors are initiation factors that promote the attachment of RNA polymerase to specific initiation sites and are then released.</text>
</comment>
<feature type="domain" description="RNA polymerase sigma-70" evidence="6">
    <location>
        <begin position="58"/>
        <end position="71"/>
    </location>
</feature>
<dbReference type="Gene3D" id="1.10.10.10">
    <property type="entry name" value="Winged helix-like DNA-binding domain superfamily/Winged helix DNA-binding domain"/>
    <property type="match status" value="2"/>
</dbReference>
<evidence type="ECO:0000256" key="3">
    <source>
        <dbReference type="ARBA" id="ARBA00023125"/>
    </source>
</evidence>
<keyword evidence="4 5" id="KW-0804">Transcription</keyword>
<dbReference type="Proteomes" id="UP001330749">
    <property type="component" value="Unassembled WGS sequence"/>
</dbReference>
<dbReference type="Pfam" id="PF04545">
    <property type="entry name" value="Sigma70_r4"/>
    <property type="match status" value="1"/>
</dbReference>
<gene>
    <name evidence="8" type="primary">sigB</name>
    <name evidence="8" type="ORF">P4447_02555</name>
</gene>
<dbReference type="InterPro" id="IPR014288">
    <property type="entry name" value="RNA_pol_sigma-B"/>
</dbReference>
<dbReference type="InterPro" id="IPR007630">
    <property type="entry name" value="RNA_pol_sigma70_r4"/>
</dbReference>
<reference evidence="8 9" key="1">
    <citation type="submission" date="2023-03" db="EMBL/GenBank/DDBJ databases">
        <title>Bacillus Genome Sequencing.</title>
        <authorList>
            <person name="Dunlap C."/>
        </authorList>
    </citation>
    <scope>NUCLEOTIDE SEQUENCE [LARGE SCALE GENOMIC DNA]</scope>
    <source>
        <strain evidence="8 9">B-14544</strain>
    </source>
</reference>
<dbReference type="SUPFAM" id="SSF88946">
    <property type="entry name" value="Sigma2 domain of RNA polymerase sigma factors"/>
    <property type="match status" value="1"/>
</dbReference>
<dbReference type="InterPro" id="IPR000943">
    <property type="entry name" value="RNA_pol_sigma70"/>
</dbReference>
<comment type="caution">
    <text evidence="8">The sequence shown here is derived from an EMBL/GenBank/DDBJ whole genome shotgun (WGS) entry which is preliminary data.</text>
</comment>
<dbReference type="PROSITE" id="PS00716">
    <property type="entry name" value="SIGMA70_2"/>
    <property type="match status" value="1"/>
</dbReference>
<dbReference type="InterPro" id="IPR013324">
    <property type="entry name" value="RNA_pol_sigma_r3/r4-like"/>
</dbReference>
<comment type="similarity">
    <text evidence="5">Belongs to the sigma-70 factor family.</text>
</comment>
<dbReference type="NCBIfam" id="TIGR02980">
    <property type="entry name" value="SigBFG"/>
    <property type="match status" value="1"/>
</dbReference>
<organism evidence="8 9">
    <name type="scientific">Bacillus xiapuensis</name>
    <dbReference type="NCBI Taxonomy" id="2014075"/>
    <lineage>
        <taxon>Bacteria</taxon>
        <taxon>Bacillati</taxon>
        <taxon>Bacillota</taxon>
        <taxon>Bacilli</taxon>
        <taxon>Bacillales</taxon>
        <taxon>Bacillaceae</taxon>
        <taxon>Bacillus</taxon>
    </lineage>
</organism>
<dbReference type="NCBIfam" id="TIGR02937">
    <property type="entry name" value="sigma70-ECF"/>
    <property type="match status" value="1"/>
</dbReference>
<dbReference type="CDD" id="cd06171">
    <property type="entry name" value="Sigma70_r4"/>
    <property type="match status" value="1"/>
</dbReference>
<dbReference type="RefSeq" id="WP_327966294.1">
    <property type="nucleotide sequence ID" value="NZ_JARMQG010000022.1"/>
</dbReference>
<protein>
    <recommendedName>
        <fullName evidence="5">RNA polymerase sigma factor</fullName>
    </recommendedName>
</protein>
<dbReference type="InterPro" id="IPR036388">
    <property type="entry name" value="WH-like_DNA-bd_sf"/>
</dbReference>
<evidence type="ECO:0000259" key="7">
    <source>
        <dbReference type="PROSITE" id="PS00716"/>
    </source>
</evidence>
<evidence type="ECO:0000256" key="1">
    <source>
        <dbReference type="ARBA" id="ARBA00023015"/>
    </source>
</evidence>
<keyword evidence="9" id="KW-1185">Reference proteome</keyword>
<dbReference type="InterPro" id="IPR014284">
    <property type="entry name" value="RNA_pol_sigma-70_dom"/>
</dbReference>
<evidence type="ECO:0000259" key="6">
    <source>
        <dbReference type="PROSITE" id="PS00715"/>
    </source>
</evidence>
<keyword evidence="2 5" id="KW-0731">Sigma factor</keyword>
<evidence type="ECO:0000313" key="9">
    <source>
        <dbReference type="Proteomes" id="UP001330749"/>
    </source>
</evidence>
<sequence length="258" mass="29502">MTQPSQTMKRTKEEINALIKEFQQNDSAAAQAILVEQYTALIASLARKYSRVKNFHEDLMQVGMIGLLFALRRYDASFGKSFEAFLIPTVIGEIKRFLRDKTWSVHVPRRIKELWPRVKTVVDELTNQYQRSPKIQEIADYLEISEEEVLEAMEMGKNYQAASVDQPTETGSEGSTVTPLDIIGSPDEGFEKVDQKLILESSLHVLSDREKKILQCTFLDNKSQKETAEKLGISQMHVSRLQKKAIDKLRKEINSHAK</sequence>
<proteinExistence type="inferred from homology"/>
<dbReference type="Pfam" id="PF04542">
    <property type="entry name" value="Sigma70_r2"/>
    <property type="match status" value="1"/>
</dbReference>
<dbReference type="Gene3D" id="1.20.120.1810">
    <property type="match status" value="1"/>
</dbReference>
<dbReference type="SUPFAM" id="SSF88659">
    <property type="entry name" value="Sigma3 and sigma4 domains of RNA polymerase sigma factors"/>
    <property type="match status" value="2"/>
</dbReference>
<dbReference type="NCBIfam" id="TIGR02941">
    <property type="entry name" value="Sigma_B"/>
    <property type="match status" value="1"/>
</dbReference>
<evidence type="ECO:0000256" key="4">
    <source>
        <dbReference type="ARBA" id="ARBA00023163"/>
    </source>
</evidence>
<dbReference type="PROSITE" id="PS00715">
    <property type="entry name" value="SIGMA70_1"/>
    <property type="match status" value="1"/>
</dbReference>
<dbReference type="PANTHER" id="PTHR30385">
    <property type="entry name" value="SIGMA FACTOR F FLAGELLAR"/>
    <property type="match status" value="1"/>
</dbReference>
<dbReference type="InterPro" id="IPR007624">
    <property type="entry name" value="RNA_pol_sigma70_r3"/>
</dbReference>
<dbReference type="InterPro" id="IPR013325">
    <property type="entry name" value="RNA_pol_sigma_r2"/>
</dbReference>
<dbReference type="PRINTS" id="PR00046">
    <property type="entry name" value="SIGMA70FCT"/>
</dbReference>
<keyword evidence="1 5" id="KW-0805">Transcription regulation</keyword>
<accession>A0ABU6N5N0</accession>
<dbReference type="PANTHER" id="PTHR30385:SF4">
    <property type="entry name" value="RNA POLYMERASE SIGMA-E FACTOR"/>
    <property type="match status" value="1"/>
</dbReference>
<feature type="domain" description="RNA polymerase sigma-70" evidence="7">
    <location>
        <begin position="223"/>
        <end position="249"/>
    </location>
</feature>
<dbReference type="Pfam" id="PF04539">
    <property type="entry name" value="Sigma70_r3"/>
    <property type="match status" value="1"/>
</dbReference>
<name>A0ABU6N5N0_9BACI</name>
<evidence type="ECO:0000256" key="2">
    <source>
        <dbReference type="ARBA" id="ARBA00023082"/>
    </source>
</evidence>
<keyword evidence="3 5" id="KW-0238">DNA-binding</keyword>
<dbReference type="EMBL" id="JARMQG010000022">
    <property type="protein sequence ID" value="MED3561430.1"/>
    <property type="molecule type" value="Genomic_DNA"/>
</dbReference>
<evidence type="ECO:0000256" key="5">
    <source>
        <dbReference type="RuleBase" id="RU362124"/>
    </source>
</evidence>
<dbReference type="InterPro" id="IPR014322">
    <property type="entry name" value="RNA_pol_sigma-B/F/G"/>
</dbReference>
<dbReference type="InterPro" id="IPR007627">
    <property type="entry name" value="RNA_pol_sigma70_r2"/>
</dbReference>
<evidence type="ECO:0000313" key="8">
    <source>
        <dbReference type="EMBL" id="MED3561430.1"/>
    </source>
</evidence>